<dbReference type="InParanoid" id="F8Q9V1"/>
<evidence type="ECO:0000256" key="4">
    <source>
        <dbReference type="ARBA" id="ARBA00022692"/>
    </source>
</evidence>
<evidence type="ECO:0000256" key="8">
    <source>
        <dbReference type="ARBA" id="ARBA00044793"/>
    </source>
</evidence>
<keyword evidence="14" id="KW-1185">Reference proteome</keyword>
<dbReference type="OrthoDB" id="9979195at2759"/>
<reference evidence="14" key="1">
    <citation type="journal article" date="2011" name="Science">
        <title>The plant cell wall-decomposing machinery underlies the functional diversity of forest fungi.</title>
        <authorList>
            <person name="Eastwood D.C."/>
            <person name="Floudas D."/>
            <person name="Binder M."/>
            <person name="Majcherczyk A."/>
            <person name="Schneider P."/>
            <person name="Aerts A."/>
            <person name="Asiegbu F.O."/>
            <person name="Baker S.E."/>
            <person name="Barry K."/>
            <person name="Bendiksby M."/>
            <person name="Blumentritt M."/>
            <person name="Coutinho P.M."/>
            <person name="Cullen D."/>
            <person name="de Vries R.P."/>
            <person name="Gathman A."/>
            <person name="Goodell B."/>
            <person name="Henrissat B."/>
            <person name="Ihrmark K."/>
            <person name="Kauserud H."/>
            <person name="Kohler A."/>
            <person name="LaButti K."/>
            <person name="Lapidus A."/>
            <person name="Lavin J.L."/>
            <person name="Lee Y.-H."/>
            <person name="Lindquist E."/>
            <person name="Lilly W."/>
            <person name="Lucas S."/>
            <person name="Morin E."/>
            <person name="Murat C."/>
            <person name="Oguiza J.A."/>
            <person name="Park J."/>
            <person name="Pisabarro A.G."/>
            <person name="Riley R."/>
            <person name="Rosling A."/>
            <person name="Salamov A."/>
            <person name="Schmidt O."/>
            <person name="Schmutz J."/>
            <person name="Skrede I."/>
            <person name="Stenlid J."/>
            <person name="Wiebenga A."/>
            <person name="Xie X."/>
            <person name="Kuees U."/>
            <person name="Hibbett D.S."/>
            <person name="Hoffmeister D."/>
            <person name="Hoegberg N."/>
            <person name="Martin F."/>
            <person name="Grigoriev I.V."/>
            <person name="Watkinson S.C."/>
        </authorList>
    </citation>
    <scope>NUCLEOTIDE SEQUENCE [LARGE SCALE GENOMIC DNA]</scope>
    <source>
        <strain evidence="14">strain S7.3</strain>
    </source>
</reference>
<dbReference type="eggNOG" id="KOG2864">
    <property type="taxonomic scope" value="Eukaryota"/>
</dbReference>
<evidence type="ECO:0000259" key="12">
    <source>
        <dbReference type="SMART" id="SM00513"/>
    </source>
</evidence>
<evidence type="ECO:0000256" key="3">
    <source>
        <dbReference type="ARBA" id="ARBA00010288"/>
    </source>
</evidence>
<gene>
    <name evidence="13" type="ORF">SERLA73DRAFT_61892</name>
</gene>
<dbReference type="PANTHER" id="PTHR13117:SF5">
    <property type="entry name" value="PROTEIN RFT1 HOMOLOG"/>
    <property type="match status" value="1"/>
</dbReference>
<dbReference type="Pfam" id="PF04506">
    <property type="entry name" value="Rft-1"/>
    <property type="match status" value="1"/>
</dbReference>
<dbReference type="PANTHER" id="PTHR13117">
    <property type="entry name" value="ENDOPLASMIC RETICULUM MULTISPAN TRANSMEMBRANE PROTEIN-RELATED"/>
    <property type="match status" value="1"/>
</dbReference>
<keyword evidence="4 11" id="KW-0812">Transmembrane</keyword>
<comment type="similarity">
    <text evidence="3">Belongs to the RFT1 family.</text>
</comment>
<dbReference type="EMBL" id="GL945487">
    <property type="protein sequence ID" value="EGN94856.1"/>
    <property type="molecule type" value="Genomic_DNA"/>
</dbReference>
<feature type="region of interest" description="Disordered" evidence="10">
    <location>
        <begin position="117"/>
        <end position="141"/>
    </location>
</feature>
<dbReference type="STRING" id="936435.F8Q9V1"/>
<feature type="transmembrane region" description="Helical" evidence="11">
    <location>
        <begin position="936"/>
        <end position="959"/>
    </location>
</feature>
<comment type="pathway">
    <text evidence="2">Protein modification; protein glycosylation.</text>
</comment>
<keyword evidence="7 11" id="KW-0472">Membrane</keyword>
<protein>
    <recommendedName>
        <fullName evidence="8">Man(5)GlcNAc(2)-PP-dolichol translocation protein RFT1</fullName>
    </recommendedName>
</protein>
<dbReference type="GO" id="GO:0006488">
    <property type="term" value="P:dolichol-linked oligosaccharide biosynthetic process"/>
    <property type="evidence" value="ECO:0007669"/>
    <property type="project" value="InterPro"/>
</dbReference>
<feature type="region of interest" description="Disordered" evidence="10">
    <location>
        <begin position="64"/>
        <end position="96"/>
    </location>
</feature>
<dbReference type="FunCoup" id="F8Q9V1">
    <property type="interactions" value="314"/>
</dbReference>
<evidence type="ECO:0000256" key="2">
    <source>
        <dbReference type="ARBA" id="ARBA00004922"/>
    </source>
</evidence>
<evidence type="ECO:0000256" key="10">
    <source>
        <dbReference type="SAM" id="MobiDB-lite"/>
    </source>
</evidence>
<dbReference type="GO" id="GO:0005789">
    <property type="term" value="C:endoplasmic reticulum membrane"/>
    <property type="evidence" value="ECO:0007669"/>
    <property type="project" value="UniProtKB-SubCell"/>
</dbReference>
<keyword evidence="6 11" id="KW-1133">Transmembrane helix</keyword>
<feature type="transmembrane region" description="Helical" evidence="11">
    <location>
        <begin position="833"/>
        <end position="851"/>
    </location>
</feature>
<dbReference type="InterPro" id="IPR007594">
    <property type="entry name" value="RFT1"/>
</dbReference>
<feature type="transmembrane region" description="Helical" evidence="11">
    <location>
        <begin position="610"/>
        <end position="631"/>
    </location>
</feature>
<evidence type="ECO:0000313" key="13">
    <source>
        <dbReference type="EMBL" id="EGN94856.1"/>
    </source>
</evidence>
<comment type="function">
    <text evidence="9">Intramembrane glycolipid transporter that operates in the biosynthetic pathway of dolichol-linked oligosaccharides, the glycan precursors employed in protein asparagine (N)-glycosylation. The sequential addition of sugars to dolichol pyrophosphate produces dolichol-linked oligosaccharides containing fourteen sugars, including two GlcNAcs, nine mannoses and three glucoses. Once assembled, the oligosaccharide is transferred from the lipid to nascent proteins by oligosaccharyltransferases. The assembly of dolichol-linked oligosaccharides begins on the cytosolic side of the endoplasmic reticulum membrane and finishes in its lumen. RFT1 could mediate the translocation of the cytosolically oriented intermediate DolPP-GlcNAc2Man5, produced by ALG11, into the ER lumen where dolichol-linked oligosaccharides assembly continues. However, the intramembrane lipid transporter activity could not be confirmed in vitro.</text>
</comment>
<dbReference type="GO" id="GO:0034203">
    <property type="term" value="P:glycolipid translocation"/>
    <property type="evidence" value="ECO:0007669"/>
    <property type="project" value="TreeGrafter"/>
</dbReference>
<feature type="transmembrane region" description="Helical" evidence="11">
    <location>
        <begin position="899"/>
        <end position="916"/>
    </location>
</feature>
<feature type="transmembrane region" description="Helical" evidence="11">
    <location>
        <begin position="801"/>
        <end position="821"/>
    </location>
</feature>
<dbReference type="OMA" id="AVWWISC"/>
<dbReference type="InterPro" id="IPR003034">
    <property type="entry name" value="SAP_dom"/>
</dbReference>
<keyword evidence="5" id="KW-0256">Endoplasmic reticulum</keyword>
<dbReference type="Proteomes" id="UP000008063">
    <property type="component" value="Unassembled WGS sequence"/>
</dbReference>
<feature type="transmembrane region" description="Helical" evidence="11">
    <location>
        <begin position="857"/>
        <end position="878"/>
    </location>
</feature>
<organism evidence="14">
    <name type="scientific">Serpula lacrymans var. lacrymans (strain S7.3)</name>
    <name type="common">Dry rot fungus</name>
    <dbReference type="NCBI Taxonomy" id="936435"/>
    <lineage>
        <taxon>Eukaryota</taxon>
        <taxon>Fungi</taxon>
        <taxon>Dikarya</taxon>
        <taxon>Basidiomycota</taxon>
        <taxon>Agaricomycotina</taxon>
        <taxon>Agaricomycetes</taxon>
        <taxon>Agaricomycetidae</taxon>
        <taxon>Boletales</taxon>
        <taxon>Coniophorineae</taxon>
        <taxon>Serpulaceae</taxon>
        <taxon>Serpula</taxon>
    </lineage>
</organism>
<dbReference type="AlphaFoldDB" id="F8Q9V1"/>
<evidence type="ECO:0000256" key="9">
    <source>
        <dbReference type="ARBA" id="ARBA00045912"/>
    </source>
</evidence>
<comment type="subcellular location">
    <subcellularLocation>
        <location evidence="1">Endoplasmic reticulum membrane</location>
        <topology evidence="1">Multi-pass membrane protein</topology>
    </subcellularLocation>
</comment>
<dbReference type="SMART" id="SM00513">
    <property type="entry name" value="SAP"/>
    <property type="match status" value="1"/>
</dbReference>
<feature type="transmembrane region" description="Helical" evidence="11">
    <location>
        <begin position="755"/>
        <end position="781"/>
    </location>
</feature>
<evidence type="ECO:0000256" key="6">
    <source>
        <dbReference type="ARBA" id="ARBA00022989"/>
    </source>
</evidence>
<evidence type="ECO:0000256" key="7">
    <source>
        <dbReference type="ARBA" id="ARBA00023136"/>
    </source>
</evidence>
<sequence length="973" mass="107602">MAPVAYSGALQPKKKAELQQIAGALRISDSGTREDLQTRIKKHLEDNQTKLEDEPVFSGLFGKRKKSVQPQPSIGIKTSSSPVTTRSTRRNPALEAPRDITPVSDIRDVSMMLKKPISPATNASPSTNRDSPAPRSQQVASSVPITVSRIANAVPSIPMNGVVDVFRRQEDQFLQSSSDMLLNLRTFLSNSRNVWSLTAVFELIYILYTVIPWQSTEVPLWPTTSAHDASFVSIPYPPLSIFESSTFWTVLMHWSIPSLFLPSLFGTLISFHPSNSTSTRGEMGALPPPVLPFDALTASIIRLAAQFAYPFDVLNSSVEGIDVIGHRWRVLNAAVGLAFALVEAIYAFKSQKLVQCLTKHIRWVQIAIRSAQPPLAHLHVYENKMMLVHFTSKPQTVMASTSSSAPNERGANLMRSSLSSASSLMALQLFSRLFTFALNQALFRLASPQAYGTAAIQFELILSTILFLSREGVRNALLRAWPQKASAQRDAKGKRVKDPSYIDAVKAATNLSTLPFIVGFPISAVTALLYGQFTAAETRNQPHFRAALLIYVIAAMSELLSEPMHNQAMGEVRTQIRVRAEGLGITSKTAATILVLLYDSRRGREAGELSLIAFAFGQMIYSLSIFMMYTVRLGRPPLWPQRLRRPFASTYYFDPASLSLSWSMTSQSLVKHFLTEGDKFIISWLSSLGDQGGYAIAVNYGSLIARIVFQPVEEICRVFFSRILSSSNGQEGSSEAPSKGGVDYELAMRQASEALLSLLSIQLTFTIIVVIFGSSYLPVFLHLLLPPQYLSTSAPRVLLAWVYYIPFLAVNGGLEAFLSSVATPKDLARQSRWMAVFSLIYVGAAITLYSLQFGDTSLVYANIVNLSARIIYALYFVFSFFRTRQMGHLLKWRNVWPTWQILLTSMLSFSLITYSGRHFRVMTILREGGRGALLTVPVLAHLGLGVTLGLTCVAVWWISCGQKLVAQSRPKVA</sequence>
<evidence type="ECO:0000256" key="1">
    <source>
        <dbReference type="ARBA" id="ARBA00004477"/>
    </source>
</evidence>
<dbReference type="HOGENOM" id="CLU_305057_0_0_1"/>
<evidence type="ECO:0000256" key="11">
    <source>
        <dbReference type="SAM" id="Phobius"/>
    </source>
</evidence>
<proteinExistence type="inferred from homology"/>
<feature type="domain" description="SAP" evidence="12">
    <location>
        <begin position="10"/>
        <end position="44"/>
    </location>
</feature>
<dbReference type="Pfam" id="PF02037">
    <property type="entry name" value="SAP"/>
    <property type="match status" value="1"/>
</dbReference>
<name>F8Q9V1_SERL3</name>
<accession>F8Q9V1</accession>
<feature type="compositionally biased region" description="Polar residues" evidence="10">
    <location>
        <begin position="119"/>
        <end position="141"/>
    </location>
</feature>
<evidence type="ECO:0000256" key="5">
    <source>
        <dbReference type="ARBA" id="ARBA00022824"/>
    </source>
</evidence>
<evidence type="ECO:0000313" key="14">
    <source>
        <dbReference type="Proteomes" id="UP000008063"/>
    </source>
</evidence>